<proteinExistence type="predicted"/>
<evidence type="ECO:0000313" key="2">
    <source>
        <dbReference type="Proteomes" id="UP000034588"/>
    </source>
</evidence>
<dbReference type="Proteomes" id="UP000034588">
    <property type="component" value="Unassembled WGS sequence"/>
</dbReference>
<gene>
    <name evidence="1" type="ORF">UY48_C0001G0023</name>
</gene>
<dbReference type="EMBL" id="LCQD01000001">
    <property type="protein sequence ID" value="KKW13402.1"/>
    <property type="molecule type" value="Genomic_DNA"/>
</dbReference>
<protein>
    <submittedName>
        <fullName evidence="1">Uncharacterized protein</fullName>
    </submittedName>
</protein>
<organism evidence="1 2">
    <name type="scientific">Candidatus Gottesmanbacteria bacterium GW2011_GWB1_49_7</name>
    <dbReference type="NCBI Taxonomy" id="1618448"/>
    <lineage>
        <taxon>Bacteria</taxon>
        <taxon>Candidatus Gottesmaniibacteriota</taxon>
    </lineage>
</organism>
<name>A0A0G1YEJ0_9BACT</name>
<dbReference type="Pfam" id="PF23148">
    <property type="entry name" value="Gp77"/>
    <property type="match status" value="1"/>
</dbReference>
<dbReference type="AlphaFoldDB" id="A0A0G1YEJ0"/>
<sequence length="115" mass="12351">MSNVIVPPKDPNEIKPYHVVWCDKDGTNDGSANDDGELQSATISTSTWTVPTGLTEQSSNKNAVTIKGVSYLINTVATIWVSGGTAGNDYDVLNRVVLSDGRTLDKTITIPVRDK</sequence>
<dbReference type="InterPro" id="IPR056928">
    <property type="entry name" value="Gp77-like"/>
</dbReference>
<evidence type="ECO:0000313" key="1">
    <source>
        <dbReference type="EMBL" id="KKW13402.1"/>
    </source>
</evidence>
<comment type="caution">
    <text evidence="1">The sequence shown here is derived from an EMBL/GenBank/DDBJ whole genome shotgun (WGS) entry which is preliminary data.</text>
</comment>
<accession>A0A0G1YEJ0</accession>
<reference evidence="1 2" key="1">
    <citation type="journal article" date="2015" name="Nature">
        <title>rRNA introns, odd ribosomes, and small enigmatic genomes across a large radiation of phyla.</title>
        <authorList>
            <person name="Brown C.T."/>
            <person name="Hug L.A."/>
            <person name="Thomas B.C."/>
            <person name="Sharon I."/>
            <person name="Castelle C.J."/>
            <person name="Singh A."/>
            <person name="Wilkins M.J."/>
            <person name="Williams K.H."/>
            <person name="Banfield J.F."/>
        </authorList>
    </citation>
    <scope>NUCLEOTIDE SEQUENCE [LARGE SCALE GENOMIC DNA]</scope>
</reference>